<evidence type="ECO:0000256" key="1">
    <source>
        <dbReference type="SAM" id="MobiDB-lite"/>
    </source>
</evidence>
<evidence type="ECO:0000313" key="3">
    <source>
        <dbReference type="Proteomes" id="UP001332192"/>
    </source>
</evidence>
<gene>
    <name evidence="2" type="ORF">U7230_13020</name>
</gene>
<dbReference type="RefSeq" id="WP_324716267.1">
    <property type="nucleotide sequence ID" value="NZ_CP141615.1"/>
</dbReference>
<feature type="compositionally biased region" description="Low complexity" evidence="1">
    <location>
        <begin position="181"/>
        <end position="204"/>
    </location>
</feature>
<proteinExistence type="predicted"/>
<keyword evidence="3" id="KW-1185">Reference proteome</keyword>
<organism evidence="2 3">
    <name type="scientific">Carboxydichorda subterranea</name>
    <dbReference type="NCBI Taxonomy" id="3109565"/>
    <lineage>
        <taxon>Bacteria</taxon>
        <taxon>Bacillati</taxon>
        <taxon>Bacillota</taxon>
        <taxon>Limnochordia</taxon>
        <taxon>Limnochordales</taxon>
        <taxon>Geochordaceae</taxon>
        <taxon>Carboxydichorda</taxon>
    </lineage>
</organism>
<protein>
    <submittedName>
        <fullName evidence="2">Uncharacterized protein</fullName>
    </submittedName>
</protein>
<sequence>MPDNPERTEQWSGSTNGGDDEDFNGLDLAEVPTAPAHLEDEQGGTAEPAQASPAQPGRVAAEAAQAPVRRRRGGRPRVTAEQDQRILEAFERAKKENRSLREVANELARELGQPADYINQRYYYLQRKARPEGVGARAAGGRRRGAAGRAEAPRRAAPAAGAPARAEKAPAPAEGRRGGRRAAAARTAPPAPTAAPAAAPAPAAGDLAAISRALSELSELTRSQLTAIVDRLQKLESRLTSLERQPAGADANVDQVLERLGQVLQERSRAARSRDRVKGALQEFLKTLEESV</sequence>
<name>A0ABZ1BWJ7_9FIRM</name>
<feature type="region of interest" description="Disordered" evidence="1">
    <location>
        <begin position="1"/>
        <end position="83"/>
    </location>
</feature>
<dbReference type="EMBL" id="CP141615">
    <property type="protein sequence ID" value="WRP16995.1"/>
    <property type="molecule type" value="Genomic_DNA"/>
</dbReference>
<feature type="compositionally biased region" description="Low complexity" evidence="1">
    <location>
        <begin position="147"/>
        <end position="173"/>
    </location>
</feature>
<dbReference type="Proteomes" id="UP001332192">
    <property type="component" value="Chromosome"/>
</dbReference>
<reference evidence="2 3" key="1">
    <citation type="journal article" date="2024" name="Front. Microbiol.">
        <title>Novel thermophilic genera Geochorda gen. nov. and Carboxydochorda gen. nov. from the deep terrestrial subsurface reveal the ecophysiological diversity in the class Limnochordia.</title>
        <authorList>
            <person name="Karnachuk O.V."/>
            <person name="Lukina A.P."/>
            <person name="Avakyan M.R."/>
            <person name="Kadnikov V.V."/>
            <person name="Begmatov S."/>
            <person name="Beletsky A.V."/>
            <person name="Vlasova K.G."/>
            <person name="Novikov A.A."/>
            <person name="Shcherbakova V.A."/>
            <person name="Mardanov A.V."/>
            <person name="Ravin N.V."/>
        </authorList>
    </citation>
    <scope>NUCLEOTIDE SEQUENCE [LARGE SCALE GENOMIC DNA]</scope>
    <source>
        <strain evidence="2 3">L945</strain>
    </source>
</reference>
<feature type="region of interest" description="Disordered" evidence="1">
    <location>
        <begin position="130"/>
        <end position="204"/>
    </location>
</feature>
<accession>A0ABZ1BWJ7</accession>
<evidence type="ECO:0000313" key="2">
    <source>
        <dbReference type="EMBL" id="WRP16995.1"/>
    </source>
</evidence>